<dbReference type="EMBL" id="RCHU02000016">
    <property type="protein sequence ID" value="KAL3569336.1"/>
    <property type="molecule type" value="Genomic_DNA"/>
</dbReference>
<reference evidence="1 2" key="1">
    <citation type="journal article" date="2024" name="Plant Biotechnol. J.">
        <title>Genome and CRISPR/Cas9 system of a widespread forest tree (Populus alba) in the world.</title>
        <authorList>
            <person name="Liu Y.J."/>
            <person name="Jiang P.F."/>
            <person name="Han X.M."/>
            <person name="Li X.Y."/>
            <person name="Wang H.M."/>
            <person name="Wang Y.J."/>
            <person name="Wang X.X."/>
            <person name="Zeng Q.Y."/>
        </authorList>
    </citation>
    <scope>NUCLEOTIDE SEQUENCE [LARGE SCALE GENOMIC DNA]</scope>
    <source>
        <strain evidence="2">cv. PAL-ZL1</strain>
    </source>
</reference>
<evidence type="ECO:0000313" key="1">
    <source>
        <dbReference type="EMBL" id="KAL3569336.1"/>
    </source>
</evidence>
<gene>
    <name evidence="1" type="ORF">D5086_029226</name>
</gene>
<proteinExistence type="predicted"/>
<dbReference type="Proteomes" id="UP000309997">
    <property type="component" value="Unassembled WGS sequence"/>
</dbReference>
<keyword evidence="2" id="KW-1185">Reference proteome</keyword>
<accession>A0ACC4AT20</accession>
<name>A0ACC4AT20_POPAL</name>
<comment type="caution">
    <text evidence="1">The sequence shown here is derived from an EMBL/GenBank/DDBJ whole genome shotgun (WGS) entry which is preliminary data.</text>
</comment>
<protein>
    <submittedName>
        <fullName evidence="1">Uncharacterized protein</fullName>
    </submittedName>
</protein>
<organism evidence="1 2">
    <name type="scientific">Populus alba</name>
    <name type="common">White poplar</name>
    <dbReference type="NCBI Taxonomy" id="43335"/>
    <lineage>
        <taxon>Eukaryota</taxon>
        <taxon>Viridiplantae</taxon>
        <taxon>Streptophyta</taxon>
        <taxon>Embryophyta</taxon>
        <taxon>Tracheophyta</taxon>
        <taxon>Spermatophyta</taxon>
        <taxon>Magnoliopsida</taxon>
        <taxon>eudicotyledons</taxon>
        <taxon>Gunneridae</taxon>
        <taxon>Pentapetalae</taxon>
        <taxon>rosids</taxon>
        <taxon>fabids</taxon>
        <taxon>Malpighiales</taxon>
        <taxon>Salicaceae</taxon>
        <taxon>Saliceae</taxon>
        <taxon>Populus</taxon>
    </lineage>
</organism>
<evidence type="ECO:0000313" key="2">
    <source>
        <dbReference type="Proteomes" id="UP000309997"/>
    </source>
</evidence>
<sequence>MMVVVVVVLLSWRKSSSHVLLHLGHLGSFSESITYMRHLGHPTSTIDVASGLLEYLRVSSWFISDDTHELGGDVGDTVADRPGDSTLGFTLGGDRLSLRSSFGRLPFLRLILGVLFL</sequence>